<dbReference type="InterPro" id="IPR007219">
    <property type="entry name" value="XnlR_reg_dom"/>
</dbReference>
<dbReference type="Pfam" id="PF00096">
    <property type="entry name" value="zf-C2H2"/>
    <property type="match status" value="2"/>
</dbReference>
<feature type="region of interest" description="Disordered" evidence="8">
    <location>
        <begin position="759"/>
        <end position="790"/>
    </location>
</feature>
<evidence type="ECO:0000256" key="4">
    <source>
        <dbReference type="ARBA" id="ARBA00022771"/>
    </source>
</evidence>
<keyword evidence="6" id="KW-0539">Nucleus</keyword>
<feature type="domain" description="C2H2-type" evidence="10">
    <location>
        <begin position="30"/>
        <end position="57"/>
    </location>
</feature>
<dbReference type="SUPFAM" id="SSF57667">
    <property type="entry name" value="beta-beta-alpha zinc fingers"/>
    <property type="match status" value="1"/>
</dbReference>
<organism evidence="11 12">
    <name type="scientific">Staphylotrichum tortipilum</name>
    <dbReference type="NCBI Taxonomy" id="2831512"/>
    <lineage>
        <taxon>Eukaryota</taxon>
        <taxon>Fungi</taxon>
        <taxon>Dikarya</taxon>
        <taxon>Ascomycota</taxon>
        <taxon>Pezizomycotina</taxon>
        <taxon>Sordariomycetes</taxon>
        <taxon>Sordariomycetidae</taxon>
        <taxon>Sordariales</taxon>
        <taxon>Chaetomiaceae</taxon>
        <taxon>Staphylotrichum</taxon>
    </lineage>
</organism>
<comment type="subcellular location">
    <subcellularLocation>
        <location evidence="1">Nucleus</location>
    </subcellularLocation>
</comment>
<reference evidence="11" key="2">
    <citation type="submission" date="2023-05" db="EMBL/GenBank/DDBJ databases">
        <authorList>
            <consortium name="Lawrence Berkeley National Laboratory"/>
            <person name="Steindorff A."/>
            <person name="Hensen N."/>
            <person name="Bonometti L."/>
            <person name="Westerberg I."/>
            <person name="Brannstrom I.O."/>
            <person name="Guillou S."/>
            <person name="Cros-Aarteil S."/>
            <person name="Calhoun S."/>
            <person name="Haridas S."/>
            <person name="Kuo A."/>
            <person name="Mondo S."/>
            <person name="Pangilinan J."/>
            <person name="Riley R."/>
            <person name="Labutti K."/>
            <person name="Andreopoulos B."/>
            <person name="Lipzen A."/>
            <person name="Chen C."/>
            <person name="Yanf M."/>
            <person name="Daum C."/>
            <person name="Ng V."/>
            <person name="Clum A."/>
            <person name="Ohm R."/>
            <person name="Martin F."/>
            <person name="Silar P."/>
            <person name="Natvig D."/>
            <person name="Lalanne C."/>
            <person name="Gautier V."/>
            <person name="Ament-Velasquez S.L."/>
            <person name="Kruys A."/>
            <person name="Hutchinson M.I."/>
            <person name="Powell A.J."/>
            <person name="Barry K."/>
            <person name="Miller A.N."/>
            <person name="Grigoriev I.V."/>
            <person name="Debuchy R."/>
            <person name="Gladieux P."/>
            <person name="Thoren M.H."/>
            <person name="Johannesson H."/>
        </authorList>
    </citation>
    <scope>NUCLEOTIDE SEQUENCE</scope>
    <source>
        <strain evidence="11">CBS 103.79</strain>
    </source>
</reference>
<feature type="domain" description="C2H2-type" evidence="10">
    <location>
        <begin position="58"/>
        <end position="86"/>
    </location>
</feature>
<feature type="domain" description="Zn(2)-C6 fungal-type" evidence="9">
    <location>
        <begin position="93"/>
        <end position="122"/>
    </location>
</feature>
<keyword evidence="5" id="KW-0862">Zinc</keyword>
<protein>
    <submittedName>
        <fullName evidence="11">Uncharacterized protein</fullName>
    </submittedName>
</protein>
<dbReference type="Gene3D" id="4.10.240.10">
    <property type="entry name" value="Zn(2)-C6 fungal-type DNA-binding domain"/>
    <property type="match status" value="1"/>
</dbReference>
<dbReference type="SUPFAM" id="SSF57701">
    <property type="entry name" value="Zn2/Cys6 DNA-binding domain"/>
    <property type="match status" value="1"/>
</dbReference>
<feature type="compositionally biased region" description="Gly residues" evidence="8">
    <location>
        <begin position="7"/>
        <end position="19"/>
    </location>
</feature>
<dbReference type="AlphaFoldDB" id="A0AAN6RVF2"/>
<evidence type="ECO:0000313" key="12">
    <source>
        <dbReference type="Proteomes" id="UP001303889"/>
    </source>
</evidence>
<dbReference type="Pfam" id="PF04082">
    <property type="entry name" value="Fungal_trans"/>
    <property type="match status" value="1"/>
</dbReference>
<keyword evidence="12" id="KW-1185">Reference proteome</keyword>
<dbReference type="Gene3D" id="3.30.160.60">
    <property type="entry name" value="Classic Zinc Finger"/>
    <property type="match status" value="1"/>
</dbReference>
<dbReference type="InterPro" id="IPR051059">
    <property type="entry name" value="VerF-like"/>
</dbReference>
<keyword evidence="2" id="KW-0479">Metal-binding</keyword>
<evidence type="ECO:0000259" key="9">
    <source>
        <dbReference type="PROSITE" id="PS50048"/>
    </source>
</evidence>
<feature type="region of interest" description="Disordered" evidence="8">
    <location>
        <begin position="1"/>
        <end position="20"/>
    </location>
</feature>
<dbReference type="GO" id="GO:0000978">
    <property type="term" value="F:RNA polymerase II cis-regulatory region sequence-specific DNA binding"/>
    <property type="evidence" value="ECO:0007669"/>
    <property type="project" value="InterPro"/>
</dbReference>
<evidence type="ECO:0000256" key="8">
    <source>
        <dbReference type="SAM" id="MobiDB-lite"/>
    </source>
</evidence>
<dbReference type="Proteomes" id="UP001303889">
    <property type="component" value="Unassembled WGS sequence"/>
</dbReference>
<feature type="compositionally biased region" description="Polar residues" evidence="8">
    <location>
        <begin position="810"/>
        <end position="822"/>
    </location>
</feature>
<dbReference type="SMART" id="SM00066">
    <property type="entry name" value="GAL4"/>
    <property type="match status" value="1"/>
</dbReference>
<evidence type="ECO:0000256" key="5">
    <source>
        <dbReference type="ARBA" id="ARBA00022833"/>
    </source>
</evidence>
<reference evidence="11" key="1">
    <citation type="journal article" date="2023" name="Mol. Phylogenet. Evol.">
        <title>Genome-scale phylogeny and comparative genomics of the fungal order Sordariales.</title>
        <authorList>
            <person name="Hensen N."/>
            <person name="Bonometti L."/>
            <person name="Westerberg I."/>
            <person name="Brannstrom I.O."/>
            <person name="Guillou S."/>
            <person name="Cros-Aarteil S."/>
            <person name="Calhoun S."/>
            <person name="Haridas S."/>
            <person name="Kuo A."/>
            <person name="Mondo S."/>
            <person name="Pangilinan J."/>
            <person name="Riley R."/>
            <person name="LaButti K."/>
            <person name="Andreopoulos B."/>
            <person name="Lipzen A."/>
            <person name="Chen C."/>
            <person name="Yan M."/>
            <person name="Daum C."/>
            <person name="Ng V."/>
            <person name="Clum A."/>
            <person name="Steindorff A."/>
            <person name="Ohm R.A."/>
            <person name="Martin F."/>
            <person name="Silar P."/>
            <person name="Natvig D.O."/>
            <person name="Lalanne C."/>
            <person name="Gautier V."/>
            <person name="Ament-Velasquez S.L."/>
            <person name="Kruys A."/>
            <person name="Hutchinson M.I."/>
            <person name="Powell A.J."/>
            <person name="Barry K."/>
            <person name="Miller A.N."/>
            <person name="Grigoriev I.V."/>
            <person name="Debuchy R."/>
            <person name="Gladieux P."/>
            <person name="Hiltunen Thoren M."/>
            <person name="Johannesson H."/>
        </authorList>
    </citation>
    <scope>NUCLEOTIDE SEQUENCE</scope>
    <source>
        <strain evidence="11">CBS 103.79</strain>
    </source>
</reference>
<keyword evidence="4 7" id="KW-0863">Zinc-finger</keyword>
<evidence type="ECO:0000256" key="1">
    <source>
        <dbReference type="ARBA" id="ARBA00004123"/>
    </source>
</evidence>
<evidence type="ECO:0000256" key="6">
    <source>
        <dbReference type="ARBA" id="ARBA00023242"/>
    </source>
</evidence>
<accession>A0AAN6RVF2</accession>
<dbReference type="GO" id="GO:0005634">
    <property type="term" value="C:nucleus"/>
    <property type="evidence" value="ECO:0007669"/>
    <property type="project" value="UniProtKB-SubCell"/>
</dbReference>
<name>A0AAN6RVF2_9PEZI</name>
<dbReference type="PROSITE" id="PS50048">
    <property type="entry name" value="ZN2_CY6_FUNGAL_2"/>
    <property type="match status" value="1"/>
</dbReference>
<evidence type="ECO:0000259" key="10">
    <source>
        <dbReference type="PROSITE" id="PS50157"/>
    </source>
</evidence>
<dbReference type="PROSITE" id="PS00028">
    <property type="entry name" value="ZINC_FINGER_C2H2_1"/>
    <property type="match status" value="1"/>
</dbReference>
<evidence type="ECO:0000256" key="7">
    <source>
        <dbReference type="PROSITE-ProRule" id="PRU00042"/>
    </source>
</evidence>
<dbReference type="InterPro" id="IPR001138">
    <property type="entry name" value="Zn2Cys6_DnaBD"/>
</dbReference>
<dbReference type="PANTHER" id="PTHR40626:SF3">
    <property type="entry name" value="TRANSCRIPTION FACTOR WITH C2H2 AND ZN(2)-CYS(6) DNA BINDING DOMAIN (EUROFUNG)-RELATED"/>
    <property type="match status" value="1"/>
</dbReference>
<dbReference type="EMBL" id="MU855441">
    <property type="protein sequence ID" value="KAK3903561.1"/>
    <property type="molecule type" value="Genomic_DNA"/>
</dbReference>
<dbReference type="CDD" id="cd00067">
    <property type="entry name" value="GAL4"/>
    <property type="match status" value="1"/>
</dbReference>
<proteinExistence type="predicted"/>
<dbReference type="FunFam" id="3.30.160.60:FF:000446">
    <property type="entry name" value="Zinc finger protein"/>
    <property type="match status" value="1"/>
</dbReference>
<sequence>MADADGGAAGGAAGGGAGAGAPATVPGGLHRCPVCFKTYKRREHLQRHRGSHIAERPHRCSVCGASFQRSDVLKRHLQTCDGASAPSSSRRRACDRCVRQKKACNSSQPCLNCEKRSVECRYSNPPASTSDPPTATSPSDPPLKLSPLQDDQLPADDALTHATTVTTATTATTAVTAAATTSSSSSIGPGPGFDPLHHQHFDALIQHAVSQAPLMPHHPMMHVDPNFFESTFPQFSHAPPPPGGIESFHHDMISAPSTSRYRKYHFDFLADFTSRTGLVSSFECATLKQRQDIVSLFYQRYHEQQQPQPPDLFWSVPSAPLASAPPALAGPQDAGLFPASVELASQALAPWLSWVNNPWVLRLQEVVLLVRSTVVRKPHNSSITETWSMALEQQCLNFFSPPRFAKFMELYWSVWHPNVNILHRPTFDPASAKAVLLASMALIGACVSPDAADNVDARRWFNTVEEMVFGDDDFCKDIDPPSDDDISNPVSTIENRQKLQALQAAYIVCLYQNWEGVDHSKRRIRRHRYSTVVSTARDLGINTARHLEYFRQSRHQFNWEEYVVREELVRIYMWIFLLDTAFVIFNNLPHRMVIKEMRMHLASPEACFQAETPDECYDQIQHWMSPESPFCSLLLRDAIENLCLDTMTDETHQQLSQLGPMNLFAMVSAIHYMIFQHQNLFGVEGQLVPIRNGLRNWIEIWDKYADLPPALSPHGVLQEDCPALELMWKRIGFVRFSPEYWLLGTLLTERLSGTAVAYADEASSQGSSPEASGSSRGKARSAKPLLEKYDQTSMRQVNDLIKGFAGFSIDSETGEGQDNQAGSDGLGPSPY</sequence>
<dbReference type="GO" id="GO:0000785">
    <property type="term" value="C:chromatin"/>
    <property type="evidence" value="ECO:0007669"/>
    <property type="project" value="TreeGrafter"/>
</dbReference>
<dbReference type="GO" id="GO:0000981">
    <property type="term" value="F:DNA-binding transcription factor activity, RNA polymerase II-specific"/>
    <property type="evidence" value="ECO:0007669"/>
    <property type="project" value="InterPro"/>
</dbReference>
<dbReference type="GO" id="GO:0008270">
    <property type="term" value="F:zinc ion binding"/>
    <property type="evidence" value="ECO:0007669"/>
    <property type="project" value="UniProtKB-KW"/>
</dbReference>
<dbReference type="SMART" id="SM00355">
    <property type="entry name" value="ZnF_C2H2"/>
    <property type="match status" value="2"/>
</dbReference>
<dbReference type="Pfam" id="PF00172">
    <property type="entry name" value="Zn_clus"/>
    <property type="match status" value="1"/>
</dbReference>
<comment type="caution">
    <text evidence="11">The sequence shown here is derived from an EMBL/GenBank/DDBJ whole genome shotgun (WGS) entry which is preliminary data.</text>
</comment>
<evidence type="ECO:0000256" key="2">
    <source>
        <dbReference type="ARBA" id="ARBA00022723"/>
    </source>
</evidence>
<keyword evidence="3" id="KW-0677">Repeat</keyword>
<evidence type="ECO:0000256" key="3">
    <source>
        <dbReference type="ARBA" id="ARBA00022737"/>
    </source>
</evidence>
<dbReference type="PANTHER" id="PTHR40626">
    <property type="entry name" value="MIP31509P"/>
    <property type="match status" value="1"/>
</dbReference>
<dbReference type="CDD" id="cd12148">
    <property type="entry name" value="fungal_TF_MHR"/>
    <property type="match status" value="1"/>
</dbReference>
<gene>
    <name evidence="11" type="ORF">C8A05DRAFT_14485</name>
</gene>
<evidence type="ECO:0000313" key="11">
    <source>
        <dbReference type="EMBL" id="KAK3903561.1"/>
    </source>
</evidence>
<feature type="region of interest" description="Disordered" evidence="8">
    <location>
        <begin position="123"/>
        <end position="151"/>
    </location>
</feature>
<dbReference type="GO" id="GO:0006351">
    <property type="term" value="P:DNA-templated transcription"/>
    <property type="evidence" value="ECO:0007669"/>
    <property type="project" value="InterPro"/>
</dbReference>
<dbReference type="InterPro" id="IPR013087">
    <property type="entry name" value="Znf_C2H2_type"/>
</dbReference>
<dbReference type="PROSITE" id="PS50157">
    <property type="entry name" value="ZINC_FINGER_C2H2_2"/>
    <property type="match status" value="2"/>
</dbReference>
<feature type="region of interest" description="Disordered" evidence="8">
    <location>
        <begin position="809"/>
        <end position="831"/>
    </location>
</feature>
<feature type="compositionally biased region" description="Low complexity" evidence="8">
    <location>
        <begin position="761"/>
        <end position="776"/>
    </location>
</feature>
<dbReference type="InterPro" id="IPR036236">
    <property type="entry name" value="Znf_C2H2_sf"/>
</dbReference>
<feature type="compositionally biased region" description="Low complexity" evidence="8">
    <location>
        <begin position="125"/>
        <end position="151"/>
    </location>
</feature>
<dbReference type="InterPro" id="IPR036864">
    <property type="entry name" value="Zn2-C6_fun-type_DNA-bd_sf"/>
</dbReference>